<sequence>MTIVKDYAWSDLLKDTVITAQHGNDGNRIVAATKALKQAAHQFVKVLNDRARLFADSAQFDTAIRDAAAMRALLPRSGLGYLCTGDVYCQQRRYAAAISIYDQGLITVPKSDDYYQQLQQHRKAAIANNSKRVDFISRLPLDIVITNILPRVESKFYSDSLCDYLYVSRTWQKRFLQQPNGLNFDFGLEKQTLAKNHNQLIRFAPYVQRLSGFIIFAIQLDDLFSRARFSNLKELDINGSLASARLPFINGLRLVADTLTHLSINGHPCIQLRDILETCPNIVSLFVSGVDIVMPSSPSSRYPKITYLAIHDVSETARGNDNMVDLLGRFPSLLSFEVSPMPDSSLLTILHEHCPYLQVLYFGGRNYRPTDVRPNGRKGIISAHLREGRNDVYMHNDLIHFLHLHRDSLEELEFRGDIDDGDSFWKLENGKRLTKVDFRGPEESYSSVFLTWLISNAPNMKTIHIGAWYFRPNVANAMIQLKHLSKIEVLQKWRNYDDDEDEDEDEDEDDCGGIIQFLKHHVEMGHQSTLEELVMLRGTPDVAWIPLAPELKRLKKLKLITDRIPGRCFPLIISIGKGCPALEKLILGLPNSMVADGLLKPLRVHPNLECLKIGTGSLSADDAIALCTFRNLKKLQLECHVSDDLLEMLQDHIQTIEMYPRRW</sequence>
<dbReference type="SUPFAM" id="SSF52047">
    <property type="entry name" value="RNI-like"/>
    <property type="match status" value="2"/>
</dbReference>
<dbReference type="GeneID" id="83219053"/>
<proteinExistence type="predicted"/>
<dbReference type="AlphaFoldDB" id="A0AAD7UT74"/>
<dbReference type="RefSeq" id="XP_058337622.1">
    <property type="nucleotide sequence ID" value="XM_058491617.1"/>
</dbReference>
<comment type="caution">
    <text evidence="1">The sequence shown here is derived from an EMBL/GenBank/DDBJ whole genome shotgun (WGS) entry which is preliminary data.</text>
</comment>
<keyword evidence="2" id="KW-1185">Reference proteome</keyword>
<dbReference type="Gene3D" id="1.25.40.10">
    <property type="entry name" value="Tetratricopeptide repeat domain"/>
    <property type="match status" value="1"/>
</dbReference>
<dbReference type="SUPFAM" id="SSF48452">
    <property type="entry name" value="TPR-like"/>
    <property type="match status" value="1"/>
</dbReference>
<organism evidence="1 2">
    <name type="scientific">Lichtheimia ornata</name>
    <dbReference type="NCBI Taxonomy" id="688661"/>
    <lineage>
        <taxon>Eukaryota</taxon>
        <taxon>Fungi</taxon>
        <taxon>Fungi incertae sedis</taxon>
        <taxon>Mucoromycota</taxon>
        <taxon>Mucoromycotina</taxon>
        <taxon>Mucoromycetes</taxon>
        <taxon>Mucorales</taxon>
        <taxon>Lichtheimiaceae</taxon>
        <taxon>Lichtheimia</taxon>
    </lineage>
</organism>
<protein>
    <recommendedName>
        <fullName evidence="3">F-box domain-containing protein</fullName>
    </recommendedName>
</protein>
<accession>A0AAD7UT74</accession>
<evidence type="ECO:0008006" key="3">
    <source>
        <dbReference type="Google" id="ProtNLM"/>
    </source>
</evidence>
<dbReference type="InterPro" id="IPR032675">
    <property type="entry name" value="LRR_dom_sf"/>
</dbReference>
<dbReference type="Gene3D" id="3.80.10.10">
    <property type="entry name" value="Ribonuclease Inhibitor"/>
    <property type="match status" value="2"/>
</dbReference>
<name>A0AAD7UT74_9FUNG</name>
<evidence type="ECO:0000313" key="1">
    <source>
        <dbReference type="EMBL" id="KAJ8652708.1"/>
    </source>
</evidence>
<evidence type="ECO:0000313" key="2">
    <source>
        <dbReference type="Proteomes" id="UP001234581"/>
    </source>
</evidence>
<dbReference type="PANTHER" id="PTHR31639:SF256">
    <property type="entry name" value="OS07G0242900 PROTEIN"/>
    <property type="match status" value="1"/>
</dbReference>
<reference evidence="1 2" key="1">
    <citation type="submission" date="2023-03" db="EMBL/GenBank/DDBJ databases">
        <title>Genome sequence of Lichtheimia ornata CBS 291.66.</title>
        <authorList>
            <person name="Mohabir J.T."/>
            <person name="Shea T.P."/>
            <person name="Kurbessoian T."/>
            <person name="Berby B."/>
            <person name="Fontaine J."/>
            <person name="Livny J."/>
            <person name="Gnirke A."/>
            <person name="Stajich J.E."/>
            <person name="Cuomo C.A."/>
        </authorList>
    </citation>
    <scope>NUCLEOTIDE SEQUENCE [LARGE SCALE GENOMIC DNA]</scope>
    <source>
        <strain evidence="1">CBS 291.66</strain>
    </source>
</reference>
<dbReference type="PANTHER" id="PTHR31639">
    <property type="entry name" value="F-BOX PROTEIN-LIKE"/>
    <property type="match status" value="1"/>
</dbReference>
<dbReference type="InterPro" id="IPR011990">
    <property type="entry name" value="TPR-like_helical_dom_sf"/>
</dbReference>
<dbReference type="Proteomes" id="UP001234581">
    <property type="component" value="Unassembled WGS sequence"/>
</dbReference>
<dbReference type="EMBL" id="JARTCD010000096">
    <property type="protein sequence ID" value="KAJ8652708.1"/>
    <property type="molecule type" value="Genomic_DNA"/>
</dbReference>
<gene>
    <name evidence="1" type="ORF">O0I10_011653</name>
</gene>